<keyword evidence="4" id="KW-1185">Reference proteome</keyword>
<evidence type="ECO:0000256" key="2">
    <source>
        <dbReference type="ARBA" id="ARBA00023239"/>
    </source>
</evidence>
<dbReference type="Pfam" id="PF01791">
    <property type="entry name" value="DeoC"/>
    <property type="match status" value="1"/>
</dbReference>
<dbReference type="STRING" id="1365950.SAMN05428963_1112"/>
<dbReference type="GO" id="GO:1902777">
    <property type="term" value="P:6-sulfoquinovose(1-) catabolic process"/>
    <property type="evidence" value="ECO:0007669"/>
    <property type="project" value="TreeGrafter"/>
</dbReference>
<proteinExistence type="inferred from homology"/>
<sequence>MSLTAGKYWSIRRLTDRSGFFKMVAVDQRPPIMQLVQKKRGVDQASYEDVAAAKISLTKVLAPHASAVLLDPIWAWPNAHSLLDPAKGVVITLEEHAFAEDEKGRRSSNIADWSVAKIKAMGGDAVKALAWYRPDGDPETCKIQQDYVEAIGAACRRYDICFLLELLTYPLPGEQGQTKDYIEHNSKNARNVLDSVREFADPRYGVDIFKLESPVPAPQVPSPGEAGSDKVQALFDEMGQLSPVPWVMLSAGANMGEFERVMHYAYRAGASGYLAGRAIWLKAMQNFPDMAAVEAELTREALPYMDRLNHMTDEMGTPWFAHRSIGGTPVIEGAGPDFPKNYAVAF</sequence>
<evidence type="ECO:0000313" key="4">
    <source>
        <dbReference type="Proteomes" id="UP000190135"/>
    </source>
</evidence>
<dbReference type="SMART" id="SM01133">
    <property type="entry name" value="DeoC"/>
    <property type="match status" value="1"/>
</dbReference>
<evidence type="ECO:0000256" key="1">
    <source>
        <dbReference type="ARBA" id="ARBA00008679"/>
    </source>
</evidence>
<organism evidence="3 4">
    <name type="scientific">Consotaella salsifontis</name>
    <dbReference type="NCBI Taxonomy" id="1365950"/>
    <lineage>
        <taxon>Bacteria</taxon>
        <taxon>Pseudomonadati</taxon>
        <taxon>Pseudomonadota</taxon>
        <taxon>Alphaproteobacteria</taxon>
        <taxon>Hyphomicrobiales</taxon>
        <taxon>Aurantimonadaceae</taxon>
        <taxon>Consotaella</taxon>
    </lineage>
</organism>
<keyword evidence="2" id="KW-0456">Lyase</keyword>
<accession>A0A1T4SIC8</accession>
<reference evidence="3 4" key="1">
    <citation type="submission" date="2017-02" db="EMBL/GenBank/DDBJ databases">
        <authorList>
            <person name="Peterson S.W."/>
        </authorList>
    </citation>
    <scope>NUCLEOTIDE SEQUENCE [LARGE SCALE GENOMIC DNA]</scope>
    <source>
        <strain evidence="3 4">USBA 369</strain>
    </source>
</reference>
<dbReference type="Proteomes" id="UP000190135">
    <property type="component" value="Unassembled WGS sequence"/>
</dbReference>
<dbReference type="OrthoDB" id="9802970at2"/>
<dbReference type="InterPro" id="IPR050552">
    <property type="entry name" value="LacD_aldolase"/>
</dbReference>
<dbReference type="RefSeq" id="WP_078709282.1">
    <property type="nucleotide sequence ID" value="NZ_FUXL01000011.1"/>
</dbReference>
<dbReference type="PANTHER" id="PTHR39340">
    <property type="entry name" value="SULFOFRUCTOSEPHOSPHATE ALDOLASE"/>
    <property type="match status" value="1"/>
</dbReference>
<dbReference type="GO" id="GO:0061595">
    <property type="term" value="F:6-deoxy-6-sulfofructose-1-phosphate aldolase activity"/>
    <property type="evidence" value="ECO:0007669"/>
    <property type="project" value="TreeGrafter"/>
</dbReference>
<dbReference type="SUPFAM" id="SSF51569">
    <property type="entry name" value="Aldolase"/>
    <property type="match status" value="1"/>
</dbReference>
<evidence type="ECO:0000313" key="3">
    <source>
        <dbReference type="EMBL" id="SKA27688.1"/>
    </source>
</evidence>
<dbReference type="InterPro" id="IPR013785">
    <property type="entry name" value="Aldolase_TIM"/>
</dbReference>
<gene>
    <name evidence="3" type="ORF">SAMN05428963_1112</name>
</gene>
<protein>
    <submittedName>
        <fullName evidence="3">Tagatose 1,6-diphosphate aldolase</fullName>
    </submittedName>
</protein>
<dbReference type="PANTHER" id="PTHR39340:SF1">
    <property type="entry name" value="SULFOFRUCTOSEPHOSPHATE ALDOLASE"/>
    <property type="match status" value="1"/>
</dbReference>
<dbReference type="Gene3D" id="3.20.20.70">
    <property type="entry name" value="Aldolase class I"/>
    <property type="match status" value="1"/>
</dbReference>
<dbReference type="AlphaFoldDB" id="A0A1T4SIC8"/>
<name>A0A1T4SIC8_9HYPH</name>
<dbReference type="EMBL" id="FUXL01000011">
    <property type="protein sequence ID" value="SKA27688.1"/>
    <property type="molecule type" value="Genomic_DNA"/>
</dbReference>
<dbReference type="InterPro" id="IPR002915">
    <property type="entry name" value="DeoC/FbaB/LacD_aldolase"/>
</dbReference>
<dbReference type="NCBIfam" id="NF009498">
    <property type="entry name" value="PRK12858.1"/>
    <property type="match status" value="1"/>
</dbReference>
<comment type="similarity">
    <text evidence="1">Belongs to the aldolase LacD family.</text>
</comment>